<dbReference type="RefSeq" id="WP_270690292.1">
    <property type="nucleotide sequence ID" value="NZ_JAQFWQ010000143.1"/>
</dbReference>
<dbReference type="PANTHER" id="PTHR30212:SF2">
    <property type="entry name" value="PROTEIN YIIM"/>
    <property type="match status" value="1"/>
</dbReference>
<protein>
    <submittedName>
        <fullName evidence="3">MOSC domain-containing protein</fullName>
    </submittedName>
</protein>
<comment type="caution">
    <text evidence="3">The sequence shown here is derived from an EMBL/GenBank/DDBJ whole genome shotgun (WGS) entry which is preliminary data.</text>
</comment>
<organism evidence="3 4">
    <name type="scientific">Nocardiopsis endophytica</name>
    <dbReference type="NCBI Taxonomy" id="3018445"/>
    <lineage>
        <taxon>Bacteria</taxon>
        <taxon>Bacillati</taxon>
        <taxon>Actinomycetota</taxon>
        <taxon>Actinomycetes</taxon>
        <taxon>Streptosporangiales</taxon>
        <taxon>Nocardiopsidaceae</taxon>
        <taxon>Nocardiopsis</taxon>
    </lineage>
</organism>
<accession>A0ABT4UEJ0</accession>
<evidence type="ECO:0000259" key="2">
    <source>
        <dbReference type="PROSITE" id="PS51340"/>
    </source>
</evidence>
<dbReference type="PANTHER" id="PTHR30212">
    <property type="entry name" value="PROTEIN YIIM"/>
    <property type="match status" value="1"/>
</dbReference>
<evidence type="ECO:0000313" key="4">
    <source>
        <dbReference type="Proteomes" id="UP001527866"/>
    </source>
</evidence>
<dbReference type="InterPro" id="IPR005302">
    <property type="entry name" value="MoCF_Sase_C"/>
</dbReference>
<dbReference type="Gene3D" id="2.40.33.20">
    <property type="entry name" value="PK beta-barrel domain-like"/>
    <property type="match status" value="1"/>
</dbReference>
<gene>
    <name evidence="3" type="ORF">O4J56_29290</name>
</gene>
<name>A0ABT4UEJ0_9ACTN</name>
<feature type="domain" description="MOSC" evidence="2">
    <location>
        <begin position="32"/>
        <end position="166"/>
    </location>
</feature>
<evidence type="ECO:0000313" key="3">
    <source>
        <dbReference type="EMBL" id="MDA2814775.1"/>
    </source>
</evidence>
<evidence type="ECO:0000256" key="1">
    <source>
        <dbReference type="SAM" id="MobiDB-lite"/>
    </source>
</evidence>
<feature type="region of interest" description="Disordered" evidence="1">
    <location>
        <begin position="212"/>
        <end position="244"/>
    </location>
</feature>
<dbReference type="InterPro" id="IPR052353">
    <property type="entry name" value="Benzoxazolinone_Detox_Enz"/>
</dbReference>
<dbReference type="Pfam" id="PF03473">
    <property type="entry name" value="MOSC"/>
    <property type="match status" value="1"/>
</dbReference>
<sequence length="244" mass="25866">MHSEGTIASVNTGPVIEADWAGRMKRTAIDKRSAAGAVGVGLLGLDGDDQADREHHGGPDKAVYAYAREDLDAWQERLGRTLRDGAFGENLTTIGVDVTGAVIGEQWRAGTALLEVTLPRTPCRVFQAWVGEAQWVKSFTEEGRFGVYLRVLDEGRVRAGDPVEVVHRPGHGITAASGFAAGRRADVGLLERIVALPDAATAWKGVLDRARTRRARSGTNGREGTKEAEGAATGSGPTGDEIGL</sequence>
<dbReference type="PROSITE" id="PS51340">
    <property type="entry name" value="MOSC"/>
    <property type="match status" value="1"/>
</dbReference>
<reference evidence="3 4" key="1">
    <citation type="submission" date="2023-01" db="EMBL/GenBank/DDBJ databases">
        <title>Draft genome sequence of Nocardiopsis sp. RSe5-2 isolated from halophytes.</title>
        <authorList>
            <person name="Duangmal K."/>
            <person name="Chantavorakit T."/>
        </authorList>
    </citation>
    <scope>NUCLEOTIDE SEQUENCE [LARGE SCALE GENOMIC DNA]</scope>
    <source>
        <strain evidence="3 4">RSe5-2</strain>
    </source>
</reference>
<proteinExistence type="predicted"/>
<dbReference type="EMBL" id="JAQFWQ010000143">
    <property type="protein sequence ID" value="MDA2814775.1"/>
    <property type="molecule type" value="Genomic_DNA"/>
</dbReference>
<dbReference type="SUPFAM" id="SSF50800">
    <property type="entry name" value="PK beta-barrel domain-like"/>
    <property type="match status" value="1"/>
</dbReference>
<dbReference type="Proteomes" id="UP001527866">
    <property type="component" value="Unassembled WGS sequence"/>
</dbReference>
<keyword evidence="4" id="KW-1185">Reference proteome</keyword>
<dbReference type="InterPro" id="IPR011037">
    <property type="entry name" value="Pyrv_Knase-like_insert_dom_sf"/>
</dbReference>